<dbReference type="SUPFAM" id="SSF56801">
    <property type="entry name" value="Acetyl-CoA synthetase-like"/>
    <property type="match status" value="1"/>
</dbReference>
<dbReference type="FunFam" id="3.30.300.30:FF:000008">
    <property type="entry name" value="2,3-dihydroxybenzoate-AMP ligase"/>
    <property type="match status" value="1"/>
</dbReference>
<dbReference type="FunFam" id="3.40.50.12780:FF:000003">
    <property type="entry name" value="Long-chain-fatty-acid--CoA ligase FadD"/>
    <property type="match status" value="1"/>
</dbReference>
<dbReference type="AlphaFoldDB" id="A0A7S0HI17"/>
<keyword evidence="3" id="KW-0276">Fatty acid metabolism</keyword>
<dbReference type="PROSITE" id="PS00455">
    <property type="entry name" value="AMP_BINDING"/>
    <property type="match status" value="1"/>
</dbReference>
<dbReference type="EMBL" id="HBEO01014021">
    <property type="protein sequence ID" value="CAD8482428.1"/>
    <property type="molecule type" value="Transcribed_RNA"/>
</dbReference>
<dbReference type="InterPro" id="IPR042099">
    <property type="entry name" value="ANL_N_sf"/>
</dbReference>
<evidence type="ECO:0000256" key="1">
    <source>
        <dbReference type="ARBA" id="ARBA00006432"/>
    </source>
</evidence>
<dbReference type="Pfam" id="PF00501">
    <property type="entry name" value="AMP-binding"/>
    <property type="match status" value="1"/>
</dbReference>
<dbReference type="GO" id="GO:0016874">
    <property type="term" value="F:ligase activity"/>
    <property type="evidence" value="ECO:0007669"/>
    <property type="project" value="UniProtKB-KW"/>
</dbReference>
<comment type="similarity">
    <text evidence="1">Belongs to the ATP-dependent AMP-binding enzyme family.</text>
</comment>
<dbReference type="InterPro" id="IPR045851">
    <property type="entry name" value="AMP-bd_C_sf"/>
</dbReference>
<feature type="domain" description="AMP-binding enzyme C-terminal" evidence="6">
    <location>
        <begin position="488"/>
        <end position="563"/>
    </location>
</feature>
<gene>
    <name evidence="7" type="ORF">HPHI1048_LOCUS9533</name>
</gene>
<dbReference type="PANTHER" id="PTHR43859:SF4">
    <property type="entry name" value="BUTANOATE--COA LIGASE AAE1-RELATED"/>
    <property type="match status" value="1"/>
</dbReference>
<dbReference type="Pfam" id="PF13193">
    <property type="entry name" value="AMP-binding_C"/>
    <property type="match status" value="1"/>
</dbReference>
<organism evidence="7">
    <name type="scientific">Hanusia phi</name>
    <dbReference type="NCBI Taxonomy" id="3032"/>
    <lineage>
        <taxon>Eukaryota</taxon>
        <taxon>Cryptophyceae</taxon>
        <taxon>Pyrenomonadales</taxon>
        <taxon>Geminigeraceae</taxon>
        <taxon>Hanusia</taxon>
    </lineage>
</organism>
<reference evidence="7" key="1">
    <citation type="submission" date="2021-01" db="EMBL/GenBank/DDBJ databases">
        <authorList>
            <person name="Corre E."/>
            <person name="Pelletier E."/>
            <person name="Niang G."/>
            <person name="Scheremetjew M."/>
            <person name="Finn R."/>
            <person name="Kale V."/>
            <person name="Holt S."/>
            <person name="Cochrane G."/>
            <person name="Meng A."/>
            <person name="Brown T."/>
            <person name="Cohen L."/>
        </authorList>
    </citation>
    <scope>NUCLEOTIDE SEQUENCE</scope>
    <source>
        <strain evidence="7">CCMP325</strain>
    </source>
</reference>
<dbReference type="NCBIfam" id="NF006020">
    <property type="entry name" value="PRK08162.1"/>
    <property type="match status" value="1"/>
</dbReference>
<evidence type="ECO:0000259" key="6">
    <source>
        <dbReference type="Pfam" id="PF13193"/>
    </source>
</evidence>
<protein>
    <recommendedName>
        <fullName evidence="8">AMP-dependent synthetase/ligase domain-containing protein</fullName>
    </recommendedName>
</protein>
<dbReference type="PANTHER" id="PTHR43859">
    <property type="entry name" value="ACYL-ACTIVATING ENZYME"/>
    <property type="match status" value="1"/>
</dbReference>
<sequence>MVKMFLVRWKPAIKIGYSTVRAFSSENSSNFSAGSGMWEIPKNKANYVPLTPLSFLRRVERVYPSYESVIHGSKTFTWKETAERCRRLASALRRRGVEPGDTVSVIATNTPEMKECHFGVPMTGAVLNCINTRLDPAAIAFILDHSETSFLITDTEFAPNVKAALEMIKRKIMVIDICDSEAPSFNVPANRLSDTDYERLLTEGSPDGNIDGPLDEWDAIALGYTSGTTGDPKGVVTHHRGAYLNSLSNIIVWDMGHHSRYLWTLPMFHCNGWCFPWTLAAVGGTSVCLRKVTAENIYNSIADHGVDRLCGAPIVLNAIINAPPESRRTFNHQVKVMTAAAPPPPSTLQRMQQQGFEVTHVYGLTETYGPAVICSWKGEWDALPLEQQAKMRSRQGVNYHVLEDLEVLDPETLQPVPADGQTLGEVMFRGNVVMKGYLKNPTTTSKDLRGGWFHSGDLAVMHSDGYIELKDRSKDVIISGGENISSIEVEGIMASHPAVDFVAVVARPDEKWGETPCAFVELKKGYDASIEDELKTFCREHMAHFKVPKTFVFQELPKTSTGKLQKFKLRDIAKKL</sequence>
<dbReference type="Gene3D" id="3.30.300.30">
    <property type="match status" value="1"/>
</dbReference>
<dbReference type="InterPro" id="IPR025110">
    <property type="entry name" value="AMP-bd_C"/>
</dbReference>
<dbReference type="CDD" id="cd12118">
    <property type="entry name" value="ttLC_FACS_AEE21_like"/>
    <property type="match status" value="1"/>
</dbReference>
<evidence type="ECO:0000313" key="7">
    <source>
        <dbReference type="EMBL" id="CAD8482428.1"/>
    </source>
</evidence>
<keyword evidence="2" id="KW-0436">Ligase</keyword>
<keyword evidence="4" id="KW-0443">Lipid metabolism</keyword>
<evidence type="ECO:0008006" key="8">
    <source>
        <dbReference type="Google" id="ProtNLM"/>
    </source>
</evidence>
<dbReference type="InterPro" id="IPR020845">
    <property type="entry name" value="AMP-binding_CS"/>
</dbReference>
<evidence type="ECO:0000256" key="3">
    <source>
        <dbReference type="ARBA" id="ARBA00022832"/>
    </source>
</evidence>
<dbReference type="InterPro" id="IPR000873">
    <property type="entry name" value="AMP-dep_synth/lig_dom"/>
</dbReference>
<dbReference type="GO" id="GO:0006631">
    <property type="term" value="P:fatty acid metabolic process"/>
    <property type="evidence" value="ECO:0007669"/>
    <property type="project" value="UniProtKB-KW"/>
</dbReference>
<evidence type="ECO:0000256" key="2">
    <source>
        <dbReference type="ARBA" id="ARBA00022598"/>
    </source>
</evidence>
<feature type="domain" description="AMP-dependent synthetase/ligase" evidence="5">
    <location>
        <begin position="59"/>
        <end position="438"/>
    </location>
</feature>
<evidence type="ECO:0000259" key="5">
    <source>
        <dbReference type="Pfam" id="PF00501"/>
    </source>
</evidence>
<dbReference type="Gene3D" id="3.40.50.12780">
    <property type="entry name" value="N-terminal domain of ligase-like"/>
    <property type="match status" value="1"/>
</dbReference>
<proteinExistence type="inferred from homology"/>
<evidence type="ECO:0000256" key="4">
    <source>
        <dbReference type="ARBA" id="ARBA00023098"/>
    </source>
</evidence>
<name>A0A7S0HI17_9CRYP</name>
<accession>A0A7S0HI17</accession>